<feature type="region of interest" description="Disordered" evidence="1">
    <location>
        <begin position="76"/>
        <end position="99"/>
    </location>
</feature>
<sequence>MTLDPIIIDSRGSLQVVVDEDEFRKHLIVCPRAMARAPDVWEKILCGLWKDYAERGDEGNWMWGFLKTTRSYGTDDEHCPGTIRERSHQRKTGLDGPPPSYLFADAPPKLLRRNIVGQLVFGFRAFELAPLGKFDYDRTLEESDWRRHLIAEPILYCSTTDESEPPEHDSTFCVRTVIHDEINSIHDHNRAPLDERQEQHLRKQAQKTGVKTGAKTGAETDCDSD</sequence>
<organism evidence="2 3">
    <name type="scientific">Seiridium cardinale</name>
    <dbReference type="NCBI Taxonomy" id="138064"/>
    <lineage>
        <taxon>Eukaryota</taxon>
        <taxon>Fungi</taxon>
        <taxon>Dikarya</taxon>
        <taxon>Ascomycota</taxon>
        <taxon>Pezizomycotina</taxon>
        <taxon>Sordariomycetes</taxon>
        <taxon>Xylariomycetidae</taxon>
        <taxon>Amphisphaeriales</taxon>
        <taxon>Sporocadaceae</taxon>
        <taxon>Seiridium</taxon>
    </lineage>
</organism>
<name>A0ABR2X787_9PEZI</name>
<comment type="caution">
    <text evidence="2">The sequence shown here is derived from an EMBL/GenBank/DDBJ whole genome shotgun (WGS) entry which is preliminary data.</text>
</comment>
<evidence type="ECO:0000313" key="2">
    <source>
        <dbReference type="EMBL" id="KAK9769637.1"/>
    </source>
</evidence>
<proteinExistence type="predicted"/>
<feature type="compositionally biased region" description="Basic and acidic residues" evidence="1">
    <location>
        <begin position="186"/>
        <end position="201"/>
    </location>
</feature>
<feature type="compositionally biased region" description="Basic and acidic residues" evidence="1">
    <location>
        <begin position="76"/>
        <end position="86"/>
    </location>
</feature>
<reference evidence="2 3" key="1">
    <citation type="submission" date="2024-02" db="EMBL/GenBank/DDBJ databases">
        <title>First draft genome assembly of two strains of Seiridium cardinale.</title>
        <authorList>
            <person name="Emiliani G."/>
            <person name="Scali E."/>
        </authorList>
    </citation>
    <scope>NUCLEOTIDE SEQUENCE [LARGE SCALE GENOMIC DNA]</scope>
    <source>
        <strain evidence="2 3">BM-138-000479</strain>
    </source>
</reference>
<dbReference type="Proteomes" id="UP001465668">
    <property type="component" value="Unassembled WGS sequence"/>
</dbReference>
<evidence type="ECO:0000313" key="3">
    <source>
        <dbReference type="Proteomes" id="UP001465668"/>
    </source>
</evidence>
<feature type="region of interest" description="Disordered" evidence="1">
    <location>
        <begin position="186"/>
        <end position="225"/>
    </location>
</feature>
<protein>
    <submittedName>
        <fullName evidence="2">Uncharacterized protein</fullName>
    </submittedName>
</protein>
<gene>
    <name evidence="2" type="ORF">SCAR479_13702</name>
</gene>
<evidence type="ECO:0000256" key="1">
    <source>
        <dbReference type="SAM" id="MobiDB-lite"/>
    </source>
</evidence>
<accession>A0ABR2X787</accession>
<keyword evidence="3" id="KW-1185">Reference proteome</keyword>
<dbReference type="EMBL" id="JARVKM010000116">
    <property type="protein sequence ID" value="KAK9769637.1"/>
    <property type="molecule type" value="Genomic_DNA"/>
</dbReference>